<feature type="chain" id="PRO_5046993467" evidence="1">
    <location>
        <begin position="27"/>
        <end position="191"/>
    </location>
</feature>
<dbReference type="EMBL" id="WHJH01000002">
    <property type="protein sequence ID" value="NHZ87964.1"/>
    <property type="molecule type" value="Genomic_DNA"/>
</dbReference>
<accession>A0ABX0NMC9</accession>
<evidence type="ECO:0000313" key="3">
    <source>
        <dbReference type="Proteomes" id="UP000609726"/>
    </source>
</evidence>
<organism evidence="2 3">
    <name type="scientific">Massilia mucilaginosa</name>
    <dbReference type="NCBI Taxonomy" id="2609282"/>
    <lineage>
        <taxon>Bacteria</taxon>
        <taxon>Pseudomonadati</taxon>
        <taxon>Pseudomonadota</taxon>
        <taxon>Betaproteobacteria</taxon>
        <taxon>Burkholderiales</taxon>
        <taxon>Oxalobacteraceae</taxon>
        <taxon>Telluria group</taxon>
        <taxon>Massilia</taxon>
    </lineage>
</organism>
<name>A0ABX0NMC9_9BURK</name>
<reference evidence="2 3" key="1">
    <citation type="submission" date="2019-10" db="EMBL/GenBank/DDBJ databases">
        <title>Taxonomy of Antarctic Massilia spp.: description of Massilia rubra sp. nov., Massilia aquatica sp. nov., Massilia mucilaginosa sp. nov., Massilia frigida sp. nov. isolated from streams, lakes and regoliths.</title>
        <authorList>
            <person name="Holochova P."/>
            <person name="Sedlacek I."/>
            <person name="Kralova S."/>
            <person name="Maslanova I."/>
            <person name="Busse H.-J."/>
            <person name="Stankova E."/>
            <person name="Vrbovska V."/>
            <person name="Kovarovic V."/>
            <person name="Bartak M."/>
            <person name="Svec P."/>
            <person name="Pantucek R."/>
        </authorList>
    </citation>
    <scope>NUCLEOTIDE SEQUENCE [LARGE SCALE GENOMIC DNA]</scope>
    <source>
        <strain evidence="2 3">CCM 8733</strain>
    </source>
</reference>
<evidence type="ECO:0000313" key="2">
    <source>
        <dbReference type="EMBL" id="NHZ87964.1"/>
    </source>
</evidence>
<gene>
    <name evidence="2" type="ORF">F2P45_02790</name>
</gene>
<dbReference type="RefSeq" id="WP_166870345.1">
    <property type="nucleotide sequence ID" value="NZ_WHJH01000002.1"/>
</dbReference>
<feature type="signal peptide" evidence="1">
    <location>
        <begin position="1"/>
        <end position="26"/>
    </location>
</feature>
<evidence type="ECO:0000256" key="1">
    <source>
        <dbReference type="SAM" id="SignalP"/>
    </source>
</evidence>
<keyword evidence="3" id="KW-1185">Reference proteome</keyword>
<sequence length="191" mass="20996">MRMDKITSHLTVVFLAGAATLMPARAATDWILPLIDTKPLLVENLGFQVSLYSADDRGSGQFVFAVHRNKLLIKLEAMDGIAPVILLPNQYGWPAGVAGIGYGEGAHQRTIRYFKLRTNDVKEIGTISSSACIYPSPGRPGVVEAIDEHRGIVTSTTYRVERTRIRKLRSGTMTPSQDKVVSKMCSEHGLR</sequence>
<dbReference type="Proteomes" id="UP000609726">
    <property type="component" value="Unassembled WGS sequence"/>
</dbReference>
<comment type="caution">
    <text evidence="2">The sequence shown here is derived from an EMBL/GenBank/DDBJ whole genome shotgun (WGS) entry which is preliminary data.</text>
</comment>
<keyword evidence="1" id="KW-0732">Signal</keyword>
<protein>
    <submittedName>
        <fullName evidence="2">Uncharacterized protein</fullName>
    </submittedName>
</protein>
<proteinExistence type="predicted"/>